<evidence type="ECO:0000256" key="2">
    <source>
        <dbReference type="ARBA" id="ARBA00022679"/>
    </source>
</evidence>
<dbReference type="SUPFAM" id="SSF53448">
    <property type="entry name" value="Nucleotide-diphospho-sugar transferases"/>
    <property type="match status" value="1"/>
</dbReference>
<dbReference type="Gene3D" id="3.90.550.10">
    <property type="entry name" value="Spore Coat Polysaccharide Biosynthesis Protein SpsA, Chain A"/>
    <property type="match status" value="1"/>
</dbReference>
<keyword evidence="1" id="KW-0328">Glycosyltransferase</keyword>
<dbReference type="PANTHER" id="PTHR43630:SF1">
    <property type="entry name" value="POLY-BETA-1,6-N-ACETYL-D-GLUCOSAMINE SYNTHASE"/>
    <property type="match status" value="1"/>
</dbReference>
<keyword evidence="3" id="KW-0472">Membrane</keyword>
<feature type="domain" description="Glycosyltransferase 2-like" evidence="4">
    <location>
        <begin position="56"/>
        <end position="239"/>
    </location>
</feature>
<dbReference type="EMBL" id="QMQX01000121">
    <property type="protein sequence ID" value="RLE51246.1"/>
    <property type="molecule type" value="Genomic_DNA"/>
</dbReference>
<sequence length="340" mass="38910">DVSKEILVVIDQPTQNSLSLAEEFKRDVKFILNGERLGKSHALNLAIKNSKGEVLLFLDADVEIPEDKSFLRKVIEELEDVDLLDIKKEVLKQSFLSKMTYYEYAGFNIGSWLVTKLAKKSPSINGSAFAIRREVLESLGGFRQVVCEDMDLATRCFMGNYKAKYAKDLRVLSHVYSSWRKWLDQRKRWATGIALWLKNWYKPLLAASIKKPQIFLPALFFLYPSIIIVILYLLLPASLIYKLLSLALLFIALRLDIAFLAIPLTTLGTNFLKGIAASLTSFLASATTFYIFAKKLGFNFKLHEFFIYYHFYSLICLAITFAGLISVCVFNRQLSFDWKV</sequence>
<feature type="transmembrane region" description="Helical" evidence="3">
    <location>
        <begin position="274"/>
        <end position="293"/>
    </location>
</feature>
<keyword evidence="2" id="KW-0808">Transferase</keyword>
<comment type="caution">
    <text evidence="5">The sequence shown here is derived from an EMBL/GenBank/DDBJ whole genome shotgun (WGS) entry which is preliminary data.</text>
</comment>
<feature type="transmembrane region" description="Helical" evidence="3">
    <location>
        <begin position="305"/>
        <end position="330"/>
    </location>
</feature>
<keyword evidence="3" id="KW-1133">Transmembrane helix</keyword>
<dbReference type="InterPro" id="IPR029044">
    <property type="entry name" value="Nucleotide-diphossugar_trans"/>
</dbReference>
<feature type="transmembrane region" description="Helical" evidence="3">
    <location>
        <begin position="214"/>
        <end position="234"/>
    </location>
</feature>
<dbReference type="Proteomes" id="UP000272051">
    <property type="component" value="Unassembled WGS sequence"/>
</dbReference>
<evidence type="ECO:0000259" key="4">
    <source>
        <dbReference type="Pfam" id="PF13632"/>
    </source>
</evidence>
<evidence type="ECO:0000256" key="3">
    <source>
        <dbReference type="SAM" id="Phobius"/>
    </source>
</evidence>
<evidence type="ECO:0000256" key="1">
    <source>
        <dbReference type="ARBA" id="ARBA00022676"/>
    </source>
</evidence>
<evidence type="ECO:0000313" key="6">
    <source>
        <dbReference type="Proteomes" id="UP000272051"/>
    </source>
</evidence>
<dbReference type="AlphaFoldDB" id="A0A497EVR2"/>
<keyword evidence="3" id="KW-0812">Transmembrane</keyword>
<feature type="non-terminal residue" evidence="5">
    <location>
        <position position="1"/>
    </location>
</feature>
<reference evidence="5 6" key="1">
    <citation type="submission" date="2018-06" db="EMBL/GenBank/DDBJ databases">
        <title>Extensive metabolic versatility and redundancy in microbially diverse, dynamic hydrothermal sediments.</title>
        <authorList>
            <person name="Dombrowski N."/>
            <person name="Teske A."/>
            <person name="Baker B.J."/>
        </authorList>
    </citation>
    <scope>NUCLEOTIDE SEQUENCE [LARGE SCALE GENOMIC DNA]</scope>
    <source>
        <strain evidence="5">B34_G17</strain>
    </source>
</reference>
<dbReference type="InterPro" id="IPR001173">
    <property type="entry name" value="Glyco_trans_2-like"/>
</dbReference>
<dbReference type="GO" id="GO:0016757">
    <property type="term" value="F:glycosyltransferase activity"/>
    <property type="evidence" value="ECO:0007669"/>
    <property type="project" value="UniProtKB-KW"/>
</dbReference>
<protein>
    <recommendedName>
        <fullName evidence="4">Glycosyltransferase 2-like domain-containing protein</fullName>
    </recommendedName>
</protein>
<feature type="transmembrane region" description="Helical" evidence="3">
    <location>
        <begin position="240"/>
        <end position="262"/>
    </location>
</feature>
<dbReference type="Pfam" id="PF13632">
    <property type="entry name" value="Glyco_trans_2_3"/>
    <property type="match status" value="1"/>
</dbReference>
<name>A0A497EVR2_9CREN</name>
<evidence type="ECO:0000313" key="5">
    <source>
        <dbReference type="EMBL" id="RLE51246.1"/>
    </source>
</evidence>
<organism evidence="5 6">
    <name type="scientific">Thermoproteota archaeon</name>
    <dbReference type="NCBI Taxonomy" id="2056631"/>
    <lineage>
        <taxon>Archaea</taxon>
        <taxon>Thermoproteota</taxon>
    </lineage>
</organism>
<accession>A0A497EVR2</accession>
<gene>
    <name evidence="5" type="ORF">DRJ33_06265</name>
</gene>
<proteinExistence type="predicted"/>
<dbReference type="PANTHER" id="PTHR43630">
    <property type="entry name" value="POLY-BETA-1,6-N-ACETYL-D-GLUCOSAMINE SYNTHASE"/>
    <property type="match status" value="1"/>
</dbReference>